<gene>
    <name evidence="3" type="ORF">G1C94_0115</name>
</gene>
<dbReference type="Pfam" id="PF01636">
    <property type="entry name" value="APH"/>
    <property type="match status" value="1"/>
</dbReference>
<sequence length="748" mass="83744">MSRTVLQMLEQRVMDTPKRTAVIYEPDDRITYSALWELSGRVYAWLKTRGIGAEDIVMYCLPRGIGLYACIIGTLRAGAAFVLTETDNDCKRTAYIRKDCGCKFFVDEDCWNEIIETEPINGYEPINLHNLCYIAYTSGTTGNPKGVLHEYGSLENAWKSVRMDGKPLLSEEDTFLAMSPMNFVSLPIIFSLSCAFGNAVALMPYSYHSDEERFNEYLKDAGVNCGYLTPSFLRNHYPFHQQWRMCILSSEPADGLYIDGMKCYNCYASTESGCLLTVFELPRAVTPAPVGKSQSDIELFILDEDEMETPTGEVGEICYRNPYVRGYLNLPSRTRKLLRGRIFHTGDAGALTADGDLIVRGRLDEMFKIAGYRIEPDEVANAIRSVSDLQHLVVRGFVYKDISAIVVFYTDDVEIDEVAIRERLLQILPEYMIPTNYIRLRDFPLLETGKLDKLSLLPPEGSWENLRKLSSANLPVLGKGRTATVFAFGQDKVLKLFKPSIPFAMIRQEMVLTKAAHSMGVPAPNTYELVRSGAGYGILTDKVSGTVLQEVIGAQPQERQHLISRFASAVKALHQIHVSDERVPDIREVSIALCEQLDPALYSPEDTAKIRAVFESIAPAETFVHGDCQPGNAIVKGDDTCFIDFMLCGKGDPIFDLLCMYSHYIFLPSFVSDEKCVAELGMDKVGAQALYDMFIKAYYPTLSDAQIVSVEERIERVHAARICLASVVLPGVFPVDVLQKAKDKVVRF</sequence>
<dbReference type="InterPro" id="IPR002575">
    <property type="entry name" value="Aminoglycoside_PTrfase"/>
</dbReference>
<name>A0ABX1SW42_9BIFI</name>
<dbReference type="InterPro" id="IPR045851">
    <property type="entry name" value="AMP-bd_C_sf"/>
</dbReference>
<dbReference type="EMBL" id="JAAIIJ010000002">
    <property type="protein sequence ID" value="NMN01494.1"/>
    <property type="molecule type" value="Genomic_DNA"/>
</dbReference>
<reference evidence="3 4" key="1">
    <citation type="submission" date="2020-02" db="EMBL/GenBank/DDBJ databases">
        <title>Characterization of phylogenetic diversity of novel bifidobacterial species isolated in Czech ZOOs.</title>
        <authorList>
            <person name="Lugli G.A."/>
            <person name="Vera N.B."/>
            <person name="Ventura M."/>
        </authorList>
    </citation>
    <scope>NUCLEOTIDE SEQUENCE [LARGE SCALE GENOMIC DNA]</scope>
    <source>
        <strain evidence="3 4">DSM 109963</strain>
    </source>
</reference>
<evidence type="ECO:0000313" key="4">
    <source>
        <dbReference type="Proteomes" id="UP000553756"/>
    </source>
</evidence>
<dbReference type="Gene3D" id="3.40.50.12780">
    <property type="entry name" value="N-terminal domain of ligase-like"/>
    <property type="match status" value="1"/>
</dbReference>
<feature type="domain" description="AMP-dependent synthetase/ligase" evidence="1">
    <location>
        <begin position="9"/>
        <end position="327"/>
    </location>
</feature>
<dbReference type="Gene3D" id="3.30.300.30">
    <property type="match status" value="1"/>
</dbReference>
<dbReference type="PANTHER" id="PTHR45527:SF1">
    <property type="entry name" value="FATTY ACID SYNTHASE"/>
    <property type="match status" value="1"/>
</dbReference>
<proteinExistence type="predicted"/>
<protein>
    <submittedName>
        <fullName evidence="3">AMP-binding enzyme</fullName>
    </submittedName>
</protein>
<evidence type="ECO:0000259" key="2">
    <source>
        <dbReference type="Pfam" id="PF01636"/>
    </source>
</evidence>
<dbReference type="InterPro" id="IPR011009">
    <property type="entry name" value="Kinase-like_dom_sf"/>
</dbReference>
<dbReference type="Pfam" id="PF00501">
    <property type="entry name" value="AMP-binding"/>
    <property type="match status" value="1"/>
</dbReference>
<dbReference type="InterPro" id="IPR000873">
    <property type="entry name" value="AMP-dep_synth/lig_dom"/>
</dbReference>
<organism evidence="3 4">
    <name type="scientific">Bifidobacterium panos</name>
    <dbReference type="NCBI Taxonomy" id="2675321"/>
    <lineage>
        <taxon>Bacteria</taxon>
        <taxon>Bacillati</taxon>
        <taxon>Actinomycetota</taxon>
        <taxon>Actinomycetes</taxon>
        <taxon>Bifidobacteriales</taxon>
        <taxon>Bifidobacteriaceae</taxon>
        <taxon>Bifidobacterium</taxon>
    </lineage>
</organism>
<dbReference type="RefSeq" id="WP_172143729.1">
    <property type="nucleotide sequence ID" value="NZ_JAAIIJ010000002.1"/>
</dbReference>
<dbReference type="PANTHER" id="PTHR45527">
    <property type="entry name" value="NONRIBOSOMAL PEPTIDE SYNTHETASE"/>
    <property type="match status" value="1"/>
</dbReference>
<accession>A0ABX1SW42</accession>
<dbReference type="PROSITE" id="PS00455">
    <property type="entry name" value="AMP_BINDING"/>
    <property type="match status" value="1"/>
</dbReference>
<dbReference type="SUPFAM" id="SSF56112">
    <property type="entry name" value="Protein kinase-like (PK-like)"/>
    <property type="match status" value="1"/>
</dbReference>
<dbReference type="InterPro" id="IPR020845">
    <property type="entry name" value="AMP-binding_CS"/>
</dbReference>
<dbReference type="Proteomes" id="UP000553756">
    <property type="component" value="Unassembled WGS sequence"/>
</dbReference>
<feature type="domain" description="Aminoglycoside phosphotransferase" evidence="2">
    <location>
        <begin position="477"/>
        <end position="664"/>
    </location>
</feature>
<evidence type="ECO:0000259" key="1">
    <source>
        <dbReference type="Pfam" id="PF00501"/>
    </source>
</evidence>
<comment type="caution">
    <text evidence="3">The sequence shown here is derived from an EMBL/GenBank/DDBJ whole genome shotgun (WGS) entry which is preliminary data.</text>
</comment>
<dbReference type="SUPFAM" id="SSF56801">
    <property type="entry name" value="Acetyl-CoA synthetase-like"/>
    <property type="match status" value="1"/>
</dbReference>
<keyword evidence="4" id="KW-1185">Reference proteome</keyword>
<evidence type="ECO:0000313" key="3">
    <source>
        <dbReference type="EMBL" id="NMN01494.1"/>
    </source>
</evidence>
<dbReference type="InterPro" id="IPR042099">
    <property type="entry name" value="ANL_N_sf"/>
</dbReference>
<dbReference type="Gene3D" id="3.90.1200.10">
    <property type="match status" value="1"/>
</dbReference>